<reference evidence="2" key="1">
    <citation type="submission" date="2015-10" db="EMBL/GenBank/DDBJ databases">
        <authorList>
            <person name="Regsiter A."/>
            <person name="william w."/>
        </authorList>
    </citation>
    <scope>NUCLEOTIDE SEQUENCE</scope>
    <source>
        <strain evidence="2">Montdore</strain>
    </source>
</reference>
<dbReference type="EMBL" id="LN891010">
    <property type="protein sequence ID" value="CUS11870.1"/>
    <property type="molecule type" value="Genomic_DNA"/>
</dbReference>
<evidence type="ECO:0008006" key="4">
    <source>
        <dbReference type="Google" id="ProtNLM"/>
    </source>
</evidence>
<evidence type="ECO:0000313" key="2">
    <source>
        <dbReference type="EMBL" id="CUS11870.1"/>
    </source>
</evidence>
<name>A0A292PZJ1_9PEZI</name>
<dbReference type="InterPro" id="IPR035917">
    <property type="entry name" value="YjbQ-like_sf"/>
</dbReference>
<comment type="similarity">
    <text evidence="1">Belongs to the UPF0047 family.</text>
</comment>
<proteinExistence type="inferred from homology"/>
<dbReference type="PIRSF" id="PIRSF004681">
    <property type="entry name" value="UCP004681"/>
    <property type="match status" value="1"/>
</dbReference>
<dbReference type="PANTHER" id="PTHR30615">
    <property type="entry name" value="UNCHARACTERIZED PROTEIN YJBQ-RELATED"/>
    <property type="match status" value="1"/>
</dbReference>
<gene>
    <name evidence="2" type="ORF">GSTUAT00004053001</name>
</gene>
<dbReference type="Pfam" id="PF01894">
    <property type="entry name" value="YjbQ"/>
    <property type="match status" value="1"/>
</dbReference>
<dbReference type="Gene3D" id="2.60.120.460">
    <property type="entry name" value="YjbQ-like"/>
    <property type="match status" value="1"/>
</dbReference>
<keyword evidence="3" id="KW-1185">Reference proteome</keyword>
<dbReference type="Proteomes" id="UP001412239">
    <property type="component" value="Unassembled WGS sequence"/>
</dbReference>
<protein>
    <recommendedName>
        <fullName evidence="4">Secondary thiamine-phosphate synthase enzyme</fullName>
    </recommendedName>
</protein>
<evidence type="ECO:0000256" key="1">
    <source>
        <dbReference type="ARBA" id="ARBA00005534"/>
    </source>
</evidence>
<dbReference type="SUPFAM" id="SSF111038">
    <property type="entry name" value="YjbQ-like"/>
    <property type="match status" value="1"/>
</dbReference>
<organism evidence="2 3">
    <name type="scientific">Tuber aestivum</name>
    <name type="common">summer truffle</name>
    <dbReference type="NCBI Taxonomy" id="59557"/>
    <lineage>
        <taxon>Eukaryota</taxon>
        <taxon>Fungi</taxon>
        <taxon>Dikarya</taxon>
        <taxon>Ascomycota</taxon>
        <taxon>Pezizomycotina</taxon>
        <taxon>Pezizomycetes</taxon>
        <taxon>Pezizales</taxon>
        <taxon>Tuberaceae</taxon>
        <taxon>Tuber</taxon>
    </lineage>
</organism>
<sequence length="146" mass="16296">MSWFQKTLTLPASSRGSYLITDTITSALPELANYRVGLLTLFIQHTSCALSLNENWDSDVRADMSDALDRIVPEDRKHAGLYRHDAEGTDDMPAHVKSSLVGVTVTVPIVEGRLGLGTWQGIWYLEFRRARHTRKVVATIQGELKA</sequence>
<dbReference type="AlphaFoldDB" id="A0A292PZJ1"/>
<accession>A0A292PZJ1</accession>
<dbReference type="InterPro" id="IPR001602">
    <property type="entry name" value="UPF0047_YjbQ-like"/>
</dbReference>
<evidence type="ECO:0000313" key="3">
    <source>
        <dbReference type="Proteomes" id="UP001412239"/>
    </source>
</evidence>
<dbReference type="PANTHER" id="PTHR30615:SF8">
    <property type="entry name" value="UPF0047 PROTEIN C4A8.02C"/>
    <property type="match status" value="1"/>
</dbReference>
<dbReference type="NCBIfam" id="TIGR00149">
    <property type="entry name" value="TIGR00149_YjbQ"/>
    <property type="match status" value="1"/>
</dbReference>